<name>A0A7I7QX29_9MYCO</name>
<gene>
    <name evidence="3" type="ORF">MSEDJ_49580</name>
</gene>
<evidence type="ECO:0000313" key="4">
    <source>
        <dbReference type="Proteomes" id="UP000467193"/>
    </source>
</evidence>
<keyword evidence="2" id="KW-0812">Transmembrane</keyword>
<keyword evidence="4" id="KW-1185">Reference proteome</keyword>
<evidence type="ECO:0000256" key="1">
    <source>
        <dbReference type="SAM" id="MobiDB-lite"/>
    </source>
</evidence>
<keyword evidence="2" id="KW-0472">Membrane</keyword>
<dbReference type="AlphaFoldDB" id="A0A7I7QX29"/>
<proteinExistence type="predicted"/>
<feature type="region of interest" description="Disordered" evidence="1">
    <location>
        <begin position="52"/>
        <end position="72"/>
    </location>
</feature>
<keyword evidence="2" id="KW-1133">Transmembrane helix</keyword>
<evidence type="ECO:0000256" key="2">
    <source>
        <dbReference type="SAM" id="Phobius"/>
    </source>
</evidence>
<protein>
    <submittedName>
        <fullName evidence="3">Uncharacterized protein</fullName>
    </submittedName>
</protein>
<dbReference type="Proteomes" id="UP000467193">
    <property type="component" value="Chromosome"/>
</dbReference>
<organism evidence="3 4">
    <name type="scientific">Mycolicibacterium sediminis</name>
    <dbReference type="NCBI Taxonomy" id="1286180"/>
    <lineage>
        <taxon>Bacteria</taxon>
        <taxon>Bacillati</taxon>
        <taxon>Actinomycetota</taxon>
        <taxon>Actinomycetes</taxon>
        <taxon>Mycobacteriales</taxon>
        <taxon>Mycobacteriaceae</taxon>
        <taxon>Mycolicibacterium</taxon>
    </lineage>
</organism>
<accession>A0A7I7QX29</accession>
<reference evidence="3 4" key="1">
    <citation type="journal article" date="2019" name="Emerg. Microbes Infect.">
        <title>Comprehensive subspecies identification of 175 nontuberculous mycobacteria species based on 7547 genomic profiles.</title>
        <authorList>
            <person name="Matsumoto Y."/>
            <person name="Kinjo T."/>
            <person name="Motooka D."/>
            <person name="Nabeya D."/>
            <person name="Jung N."/>
            <person name="Uechi K."/>
            <person name="Horii T."/>
            <person name="Iida T."/>
            <person name="Fujita J."/>
            <person name="Nakamura S."/>
        </authorList>
    </citation>
    <scope>NUCLEOTIDE SEQUENCE [LARGE SCALE GENOMIC DNA]</scope>
    <source>
        <strain evidence="3 4">JCM 17899</strain>
    </source>
</reference>
<evidence type="ECO:0000313" key="3">
    <source>
        <dbReference type="EMBL" id="BBY30862.1"/>
    </source>
</evidence>
<sequence>MAHSLMGGIPLLVALILVALIYRRKGPHPATYELSQEWTHAPILWAAEEPADHGHADHGSHSIVGGGASGRW</sequence>
<dbReference type="KEGG" id="msei:MSEDJ_49580"/>
<feature type="transmembrane region" description="Helical" evidence="2">
    <location>
        <begin position="6"/>
        <end position="22"/>
    </location>
</feature>
<dbReference type="EMBL" id="AP022588">
    <property type="protein sequence ID" value="BBY30862.1"/>
    <property type="molecule type" value="Genomic_DNA"/>
</dbReference>